<keyword evidence="2 3" id="KW-0802">TPR repeat</keyword>
<dbReference type="PANTHER" id="PTHR44858:SF1">
    <property type="entry name" value="UDP-N-ACETYLGLUCOSAMINE--PEPTIDE N-ACETYLGLUCOSAMINYLTRANSFERASE SPINDLY-RELATED"/>
    <property type="match status" value="1"/>
</dbReference>
<dbReference type="InterPro" id="IPR050498">
    <property type="entry name" value="Ycf3"/>
</dbReference>
<evidence type="ECO:0000313" key="5">
    <source>
        <dbReference type="EMBL" id="SHJ99259.1"/>
    </source>
</evidence>
<dbReference type="InterPro" id="IPR011990">
    <property type="entry name" value="TPR-like_helical_dom_sf"/>
</dbReference>
<dbReference type="EMBL" id="FQZT01000034">
    <property type="protein sequence ID" value="SHJ99259.1"/>
    <property type="molecule type" value="Genomic_DNA"/>
</dbReference>
<dbReference type="Pfam" id="PF13432">
    <property type="entry name" value="TPR_16"/>
    <property type="match status" value="2"/>
</dbReference>
<proteinExistence type="predicted"/>
<keyword evidence="4" id="KW-0732">Signal</keyword>
<evidence type="ECO:0000256" key="4">
    <source>
        <dbReference type="SAM" id="SignalP"/>
    </source>
</evidence>
<organism evidence="5 6">
    <name type="scientific">Malonomonas rubra DSM 5091</name>
    <dbReference type="NCBI Taxonomy" id="1122189"/>
    <lineage>
        <taxon>Bacteria</taxon>
        <taxon>Pseudomonadati</taxon>
        <taxon>Thermodesulfobacteriota</taxon>
        <taxon>Desulfuromonadia</taxon>
        <taxon>Desulfuromonadales</taxon>
        <taxon>Geopsychrobacteraceae</taxon>
        <taxon>Malonomonas</taxon>
    </lineage>
</organism>
<evidence type="ECO:0000256" key="1">
    <source>
        <dbReference type="ARBA" id="ARBA00022737"/>
    </source>
</evidence>
<protein>
    <submittedName>
        <fullName evidence="5">Tetratricopeptide repeat-containing protein</fullName>
    </submittedName>
</protein>
<dbReference type="PROSITE" id="PS50005">
    <property type="entry name" value="TPR"/>
    <property type="match status" value="1"/>
</dbReference>
<dbReference type="STRING" id="1122189.SAMN02745165_03707"/>
<dbReference type="Proteomes" id="UP000184171">
    <property type="component" value="Unassembled WGS sequence"/>
</dbReference>
<dbReference type="SUPFAM" id="SSF48452">
    <property type="entry name" value="TPR-like"/>
    <property type="match status" value="2"/>
</dbReference>
<evidence type="ECO:0000313" key="6">
    <source>
        <dbReference type="Proteomes" id="UP000184171"/>
    </source>
</evidence>
<accession>A0A1M6NU53</accession>
<keyword evidence="6" id="KW-1185">Reference proteome</keyword>
<name>A0A1M6NU53_MALRU</name>
<dbReference type="PROSITE" id="PS51257">
    <property type="entry name" value="PROKAR_LIPOPROTEIN"/>
    <property type="match status" value="1"/>
</dbReference>
<feature type="repeat" description="TPR" evidence="3">
    <location>
        <begin position="78"/>
        <end position="111"/>
    </location>
</feature>
<keyword evidence="1" id="KW-0677">Repeat</keyword>
<dbReference type="RefSeq" id="WP_072910200.1">
    <property type="nucleotide sequence ID" value="NZ_FQZT01000034.1"/>
</dbReference>
<reference evidence="5 6" key="1">
    <citation type="submission" date="2016-11" db="EMBL/GenBank/DDBJ databases">
        <authorList>
            <person name="Jaros S."/>
            <person name="Januszkiewicz K."/>
            <person name="Wedrychowicz H."/>
        </authorList>
    </citation>
    <scope>NUCLEOTIDE SEQUENCE [LARGE SCALE GENOMIC DNA]</scope>
    <source>
        <strain evidence="5 6">DSM 5091</strain>
    </source>
</reference>
<dbReference type="PANTHER" id="PTHR44858">
    <property type="entry name" value="TETRATRICOPEPTIDE REPEAT PROTEIN 6"/>
    <property type="match status" value="1"/>
</dbReference>
<dbReference type="SMART" id="SM00028">
    <property type="entry name" value="TPR"/>
    <property type="match status" value="5"/>
</dbReference>
<feature type="signal peptide" evidence="4">
    <location>
        <begin position="1"/>
        <end position="20"/>
    </location>
</feature>
<dbReference type="Gene3D" id="1.25.40.10">
    <property type="entry name" value="Tetratricopeptide repeat domain"/>
    <property type="match status" value="3"/>
</dbReference>
<evidence type="ECO:0000256" key="3">
    <source>
        <dbReference type="PROSITE-ProRule" id="PRU00339"/>
    </source>
</evidence>
<sequence>MGRILIIFALLLLMAGCKSTGSSNSLQQVQRNYAKYKSTSSLKNNEQAFDLILLIQQGKSSEAVAGATRALLKKPGAAWAYLVRGQAYLNSDQFELAIEDLSKAIELDPSNGESYFFRAIARSYICRSDCGTAIEDLTVAIDRGTERITIYPKGEKQTFDAYLQRSLEFRKNGQLHEALADLNYLIKRAPEASYGYLRRAQLLVLMEDFDKAFEDAKTYNALANGKGDGYTLMGIARYFQGNFAQAEKYYNSALETARRGNHKGNVIAVSFANLALVNWANGKLEQGLDLMTKAIRHQQENPDPLFYLRYGGLLHENGKTQQAAAAFSRARQLDVNSLNRLSSMESRYRHTQQMSRFFDRQMSIAKHYLENDSNALSATDVKKIEKAQSALSITSVRVNPSPVTIGQPFDIGINYIITGPSPPEKTELLFRFEILSNGKTLFTSDPINIPAKKGSNQWKQNMRPSQARGEFEVRVLLEGDGLTQSSTKMFRIQ</sequence>
<feature type="chain" id="PRO_5012590412" evidence="4">
    <location>
        <begin position="21"/>
        <end position="493"/>
    </location>
</feature>
<dbReference type="InterPro" id="IPR019734">
    <property type="entry name" value="TPR_rpt"/>
</dbReference>
<dbReference type="PROSITE" id="PS50293">
    <property type="entry name" value="TPR_REGION"/>
    <property type="match status" value="1"/>
</dbReference>
<evidence type="ECO:0000256" key="2">
    <source>
        <dbReference type="ARBA" id="ARBA00022803"/>
    </source>
</evidence>
<dbReference type="Pfam" id="PF00515">
    <property type="entry name" value="TPR_1"/>
    <property type="match status" value="1"/>
</dbReference>
<dbReference type="OrthoDB" id="5417479at2"/>
<dbReference type="AlphaFoldDB" id="A0A1M6NU53"/>
<gene>
    <name evidence="5" type="ORF">SAMN02745165_03707</name>
</gene>